<protein>
    <submittedName>
        <fullName evidence="1">Uncharacterized protein</fullName>
    </submittedName>
</protein>
<feature type="non-terminal residue" evidence="1">
    <location>
        <position position="75"/>
    </location>
</feature>
<accession>A0A4S2KZ09</accession>
<reference evidence="1 2" key="1">
    <citation type="journal article" date="2019" name="Philos. Trans. R. Soc. Lond., B, Biol. Sci.">
        <title>Ant behaviour and brain gene expression of defending hosts depend on the ecological success of the intruding social parasite.</title>
        <authorList>
            <person name="Kaur R."/>
            <person name="Stoldt M."/>
            <person name="Jongepier E."/>
            <person name="Feldmeyer B."/>
            <person name="Menzel F."/>
            <person name="Bornberg-Bauer E."/>
            <person name="Foitzik S."/>
        </authorList>
    </citation>
    <scope>NUCLEOTIDE SEQUENCE [LARGE SCALE GENOMIC DNA]</scope>
    <source>
        <tissue evidence="1">Whole body</tissue>
    </source>
</reference>
<proteinExistence type="predicted"/>
<comment type="caution">
    <text evidence="1">The sequence shown here is derived from an EMBL/GenBank/DDBJ whole genome shotgun (WGS) entry which is preliminary data.</text>
</comment>
<gene>
    <name evidence="1" type="ORF">DBV15_11380</name>
</gene>
<evidence type="ECO:0000313" key="2">
    <source>
        <dbReference type="Proteomes" id="UP000310200"/>
    </source>
</evidence>
<sequence>MIVFGEGNWSHTINDWDLLFAQGSTVNALKRVLLSFGEKIEKELQREGLVLNKLTTCNEMHSHWMSRFQKNQMFQ</sequence>
<name>A0A4S2KZ09_9HYME</name>
<evidence type="ECO:0000313" key="1">
    <source>
        <dbReference type="EMBL" id="TGZ55380.1"/>
    </source>
</evidence>
<dbReference type="AlphaFoldDB" id="A0A4S2KZ09"/>
<dbReference type="EMBL" id="QBLH01000466">
    <property type="protein sequence ID" value="TGZ55380.1"/>
    <property type="molecule type" value="Genomic_DNA"/>
</dbReference>
<dbReference type="Proteomes" id="UP000310200">
    <property type="component" value="Unassembled WGS sequence"/>
</dbReference>
<organism evidence="1 2">
    <name type="scientific">Temnothorax longispinosus</name>
    <dbReference type="NCBI Taxonomy" id="300112"/>
    <lineage>
        <taxon>Eukaryota</taxon>
        <taxon>Metazoa</taxon>
        <taxon>Ecdysozoa</taxon>
        <taxon>Arthropoda</taxon>
        <taxon>Hexapoda</taxon>
        <taxon>Insecta</taxon>
        <taxon>Pterygota</taxon>
        <taxon>Neoptera</taxon>
        <taxon>Endopterygota</taxon>
        <taxon>Hymenoptera</taxon>
        <taxon>Apocrita</taxon>
        <taxon>Aculeata</taxon>
        <taxon>Formicoidea</taxon>
        <taxon>Formicidae</taxon>
        <taxon>Myrmicinae</taxon>
        <taxon>Temnothorax</taxon>
    </lineage>
</organism>
<keyword evidence="2" id="KW-1185">Reference proteome</keyword>